<evidence type="ECO:0000313" key="8">
    <source>
        <dbReference type="EMBL" id="CAH1794764.1"/>
    </source>
</evidence>
<comment type="caution">
    <text evidence="3">Lacks conserved residue(s) required for the propagation of feature annotation.</text>
</comment>
<protein>
    <submittedName>
        <fullName evidence="8">Uncharacterized protein</fullName>
    </submittedName>
</protein>
<dbReference type="OrthoDB" id="10019607at2759"/>
<name>A0A8S4PN47_OWEFU</name>
<keyword evidence="5" id="KW-0472">Membrane</keyword>
<dbReference type="InterPro" id="IPR000152">
    <property type="entry name" value="EGF-type_Asp/Asn_hydroxyl_site"/>
</dbReference>
<dbReference type="CDD" id="cd00054">
    <property type="entry name" value="EGF_CA"/>
    <property type="match status" value="2"/>
</dbReference>
<dbReference type="SMART" id="SM00179">
    <property type="entry name" value="EGF_CA"/>
    <property type="match status" value="1"/>
</dbReference>
<reference evidence="8" key="1">
    <citation type="submission" date="2022-03" db="EMBL/GenBank/DDBJ databases">
        <authorList>
            <person name="Martin C."/>
        </authorList>
    </citation>
    <scope>NUCLEOTIDE SEQUENCE</scope>
</reference>
<feature type="transmembrane region" description="Helical" evidence="5">
    <location>
        <begin position="3819"/>
        <end position="3843"/>
    </location>
</feature>
<dbReference type="PROSITE" id="PS50026">
    <property type="entry name" value="EGF_3"/>
    <property type="match status" value="2"/>
</dbReference>
<evidence type="ECO:0000256" key="3">
    <source>
        <dbReference type="PROSITE-ProRule" id="PRU00076"/>
    </source>
</evidence>
<dbReference type="PROSITE" id="PS01186">
    <property type="entry name" value="EGF_2"/>
    <property type="match status" value="1"/>
</dbReference>
<dbReference type="PROSITE" id="PS50268">
    <property type="entry name" value="CADHERIN_2"/>
    <property type="match status" value="1"/>
</dbReference>
<keyword evidence="9" id="KW-1185">Reference proteome</keyword>
<dbReference type="Proteomes" id="UP000749559">
    <property type="component" value="Unassembled WGS sequence"/>
</dbReference>
<keyword evidence="1 3" id="KW-1015">Disulfide bond</keyword>
<feature type="compositionally biased region" description="Polar residues" evidence="4">
    <location>
        <begin position="303"/>
        <end position="312"/>
    </location>
</feature>
<keyword evidence="5" id="KW-0812">Transmembrane</keyword>
<accession>A0A8S4PN47</accession>
<organism evidence="8 9">
    <name type="scientific">Owenia fusiformis</name>
    <name type="common">Polychaete worm</name>
    <dbReference type="NCBI Taxonomy" id="6347"/>
    <lineage>
        <taxon>Eukaryota</taxon>
        <taxon>Metazoa</taxon>
        <taxon>Spiralia</taxon>
        <taxon>Lophotrochozoa</taxon>
        <taxon>Annelida</taxon>
        <taxon>Polychaeta</taxon>
        <taxon>Sedentaria</taxon>
        <taxon>Canalipalpata</taxon>
        <taxon>Sabellida</taxon>
        <taxon>Oweniida</taxon>
        <taxon>Oweniidae</taxon>
        <taxon>Owenia</taxon>
    </lineage>
</organism>
<evidence type="ECO:0000259" key="6">
    <source>
        <dbReference type="PROSITE" id="PS50026"/>
    </source>
</evidence>
<dbReference type="PROSITE" id="PS00010">
    <property type="entry name" value="ASX_HYDROXYL"/>
    <property type="match status" value="1"/>
</dbReference>
<dbReference type="PANTHER" id="PTHR16897">
    <property type="entry name" value="OS10G0105400 PROTEIN"/>
    <property type="match status" value="1"/>
</dbReference>
<feature type="disulfide bond" evidence="3">
    <location>
        <begin position="3770"/>
        <end position="3779"/>
    </location>
</feature>
<dbReference type="InterPro" id="IPR000742">
    <property type="entry name" value="EGF"/>
</dbReference>
<proteinExistence type="predicted"/>
<comment type="caution">
    <text evidence="8">The sequence shown here is derived from an EMBL/GenBank/DDBJ whole genome shotgun (WGS) entry which is preliminary data.</text>
</comment>
<feature type="region of interest" description="Disordered" evidence="4">
    <location>
        <begin position="293"/>
        <end position="329"/>
    </location>
</feature>
<dbReference type="PROSITE" id="PS00022">
    <property type="entry name" value="EGF_1"/>
    <property type="match status" value="1"/>
</dbReference>
<evidence type="ECO:0000256" key="2">
    <source>
        <dbReference type="PROSITE-ProRule" id="PRU00043"/>
    </source>
</evidence>
<feature type="domain" description="Cadherin" evidence="7">
    <location>
        <begin position="3475"/>
        <end position="3576"/>
    </location>
</feature>
<keyword evidence="3" id="KW-0245">EGF-like domain</keyword>
<dbReference type="GO" id="GO:0007156">
    <property type="term" value="P:homophilic cell adhesion via plasma membrane adhesion molecules"/>
    <property type="evidence" value="ECO:0007669"/>
    <property type="project" value="InterPro"/>
</dbReference>
<dbReference type="InterPro" id="IPR018097">
    <property type="entry name" value="EGF_Ca-bd_CS"/>
</dbReference>
<dbReference type="InterPro" id="IPR011055">
    <property type="entry name" value="Dup_hybrid_motif"/>
</dbReference>
<dbReference type="SMART" id="SM00181">
    <property type="entry name" value="EGF"/>
    <property type="match status" value="2"/>
</dbReference>
<evidence type="ECO:0000256" key="4">
    <source>
        <dbReference type="SAM" id="MobiDB-lite"/>
    </source>
</evidence>
<dbReference type="GO" id="GO:0005509">
    <property type="term" value="F:calcium ion binding"/>
    <property type="evidence" value="ECO:0007669"/>
    <property type="project" value="UniProtKB-UniRule"/>
</dbReference>
<dbReference type="EMBL" id="CAIIXF020000009">
    <property type="protein sequence ID" value="CAH1794764.1"/>
    <property type="molecule type" value="Genomic_DNA"/>
</dbReference>
<feature type="compositionally biased region" description="Basic and acidic residues" evidence="4">
    <location>
        <begin position="317"/>
        <end position="329"/>
    </location>
</feature>
<keyword evidence="2" id="KW-0106">Calcium</keyword>
<feature type="domain" description="EGF-like" evidence="6">
    <location>
        <begin position="3782"/>
        <end position="3815"/>
    </location>
</feature>
<feature type="region of interest" description="Disordered" evidence="4">
    <location>
        <begin position="2723"/>
        <end position="2743"/>
    </location>
</feature>
<dbReference type="Gene3D" id="2.10.25.10">
    <property type="entry name" value="Laminin"/>
    <property type="match status" value="2"/>
</dbReference>
<feature type="compositionally biased region" description="Low complexity" evidence="4">
    <location>
        <begin position="2727"/>
        <end position="2741"/>
    </location>
</feature>
<dbReference type="InterPro" id="IPR002126">
    <property type="entry name" value="Cadherin-like_dom"/>
</dbReference>
<feature type="domain" description="EGF-like" evidence="6">
    <location>
        <begin position="3745"/>
        <end position="3780"/>
    </location>
</feature>
<evidence type="ECO:0000256" key="5">
    <source>
        <dbReference type="SAM" id="Phobius"/>
    </source>
</evidence>
<dbReference type="Gene3D" id="2.70.70.10">
    <property type="entry name" value="Glucose Permease (Domain IIA)"/>
    <property type="match status" value="1"/>
</dbReference>
<dbReference type="PROSITE" id="PS01187">
    <property type="entry name" value="EGF_CA"/>
    <property type="match status" value="1"/>
</dbReference>
<dbReference type="PANTHER" id="PTHR16897:SF2">
    <property type="entry name" value="OS03G0226600 PROTEIN"/>
    <property type="match status" value="1"/>
</dbReference>
<dbReference type="GO" id="GO:0016020">
    <property type="term" value="C:membrane"/>
    <property type="evidence" value="ECO:0007669"/>
    <property type="project" value="InterPro"/>
</dbReference>
<keyword evidence="5" id="KW-1133">Transmembrane helix</keyword>
<evidence type="ECO:0000313" key="9">
    <source>
        <dbReference type="Proteomes" id="UP000749559"/>
    </source>
</evidence>
<evidence type="ECO:0000256" key="1">
    <source>
        <dbReference type="ARBA" id="ARBA00023157"/>
    </source>
</evidence>
<gene>
    <name evidence="8" type="ORF">OFUS_LOCUS19407</name>
</gene>
<evidence type="ECO:0000259" key="7">
    <source>
        <dbReference type="PROSITE" id="PS50268"/>
    </source>
</evidence>
<sequence>MMSQLYGVSFLDEKPYWMDLKPVFENIEADIAEAAASLRNIAKLNRTSETFAKDFNHFFAVNADTVMHQILQELLASLDTIEKAIEPIGSVVLPFVTTFDDTISTIQNLTEAFRGIQEGYDAAKSLLDNVFGPKISKGFPKKYLESEDCGNGFYPSTQGGNYDYQGVQLEAEVGSELVVPFSGILTINSIRRKVTILTTELKDTEIIIENVEVHSAKNGTEVKKNEVLGHVTYSASLCMDSHIHFTMKKIGSNAIIDPTRYLEKRRMNKPAWIQKCDDYNVIWKEIVFATGTVTGGPEEKDTSPTLENNPDTSMPEDLTKDERRKRESSDGNILDITLNALRESLVIKMGIPNITEFGPDARFRTRDLSLKKVKTFLRESKNDQMVTRIDALTQTIMFTLSLQLCSMASPETCLPRVVMFQSAVLTIPTQPDCRVVQESHMESKASLGEMTLGEFEELSAPIDGATISDLMKDIRMIYVHLLDRKINNFMTKAISEDFESFDICLEGGTYFGPLNVAFFEVTSPLVMIGPIPLTFTFKAGGSVGMGFNCEFCILSMKVTGGVRPTMGSYVRGAIEVGLVFIYTKVRITGYLMTTSFPTRVGLGYSKFPLDVSARMDLELIPLRLVLDVGLFMSIPVPFEMMDITIFRINLWEYTTPSIKKNIFQHNDPKPDDTPPDFSFYTVDQDESLVAKRAATTVKCSVKQLAGRDFTEPAFQLAVAVYDDVSQVDTHYCVGTYLGGCNLVPTEPMGGFSTVVSRRLTSGIPLYYLIIAKNSQGGSSSIECELPTYDMTLPTGRVIPDFRSTSYPHALRASAKAIDDSPLDRQALAVGYGQGQWGDQLIPWHVVTVNKTATIVDTGDDPHGSRSLDYFTCYENILSSKSIIADFTPPATGPIEIPLTDETIHEKCEEYVTDIFAHRCIEPTTLNNHRVIVDGVSEPHGPHSMCVFNGDEAMTDMRWTRDNKYCSANWDGFHDNETGIYGYLVSVGTEVCRDDHHPHKDPHAHITFESEWTHEAMLYPLYMPDGHYYINVRALNKVEFGGPMAVTVCHSLPYIVDTTPPIVHYVKLVSYDEYTHLLIMNYDVSDPLSDIREVDFCLGRSRRDCYILDWERFPNITHLEKRQKIPDGTPAWPKIRAINNVDLREVGPSEHPIVVDTSPPIAGNVYDGWVHDTDMEFQNRNDILCANWKNFTDPDSGISAYKIGFGTQEGLDDIVPLKTLGHNTYEFCTDQSNVHLEHNITYFTVLYAVNGGHKLLNVSVTTNGVLVDMTEPNTGLLRDGLDANVDKNFTSAAASVLANWNGFNDPESEVISYSLAVYKQRPSDSDDVYTEDILIHEGESIGGNVSQIEWHHFHHHHGDYIYVEMNTTNGANTSINTKSSGTRVDLTSPEVRYIGDGLVPGENAMFSSSLTELAANWLFSDTESGIEYYLFTIFGTSGGTKRQIFPKGLEPQRLNATVNLFVAKSLNLETGGHYNVRVAAVNRAGLTTVHDTDGVTVDDTPPEMKYVRIGVVDGEMEDLDEAGNVISTDNNGIQASWLAVDIETGVKEYNIAVGTSPGEGDVLDYRNVGDTLDGYIDNLNLTIYKENGPLYYVSVIARNWADQLSEAKVSKPLKIVEEDKPGRILDGVEGFPEVNVQKDKTTVTAHFVEFRSEFGYVGFEWSVGSAHGFDDIQPFTDRGIVIDNNGFIENSLKKNYSGMIQAPAHLIHSNKYHVTVRGKTGKDNIVEGISDGFVVDVTPPKVIIKDMGLDVNMTQSSLYQTATDSLSANWNISDQESKIEWSGYCYGTGPGQCDVYNMTSTGGKMGLEPGQVQPITDGKPNFLNVIAENEVGLTGKSLNPITADDTPAREGSIICPLFLKEHENIVCHWTGFVDDESGIDYFSAGIGVKEGDGSIHKFVTVSHYASIIEFKEYMNNSLPAGVYYMTLSVVNGAGLTRESYAPAIVVDATPPLPGLVIELDGIFKINATESSKVPPLNRCSSTEECLASDVKCQTSQTNIQVSWLPFMDEESPVIRYELAVGSTRGGSQLKPFYEVPLDTYIISVSHLDLSQQKMVFVTVRATNAAGLTTISSSNGVHISRISAGLQPLGRFTVYDGSSPGIDMSFQKDREQLTANWEFNGDPCPMETYTWSIYKFDGTVFMSATKVPQGQTYGVYDGLNLRDGEEFFVVVQGTNSLGFTQTVRSDGITIKQEPLMPGVVRDGPVFGVDFDVQPSVTQLWGNWDAFGKDRETRPDLINGNPDLNPHIGDNQRIHSYEVAVGTDRRYPKTRANIYPFVNAGLNQTWHFTSLNLIPQTAHYFITVKATSWSGAVRSQTSNGIRVGFGGTVVKHGELKLADCIPSDSEISFSWQGFKFGMPVMFYQWGISSNLSAVDNLTCEQLQLYEHRMRENDLHLKAFDIQPMSNVLQDSTIKQTGLKMVHGSSYLVVVIATDESSICSMVSKIVLVDTTAPLSGTIQVGPANELVQGIMFEKWADRLAVEWTGYSDPESYIENYKLTLHEGIVCDGTNQDISTTDAITEQITLNSNLTKYTFYQLYLKGDRPYYVKFEATNCAGLVASDFSRPILIEQYIPLPGTIKDGLRFDSDIEYQTSTKMIQGSFFSQLNPSVKDVCPENILELTMTTWHYIHHLGVWGSDSNIMHHKFQSTSIETGFELSIVPDVKIRRMLAGAVDRGIEVVSGKYEFVIQASDLHEYSVTSVVLRDGPRGVFVDLDVDMSEYINVTNNDKYTTSSTSSPPAHSSTSDLKVGTLPLDGDTYNGSASASSQNSCGFQVHTAVYGNLSYAVLLCSWENGSRTPNNEIVQLQFDPSKSSHTYTLQLQMESNAIELAVDGKIIALVYGVPVIKKPGLISLGVRTKEHYYPDIFDPFNRPKSAAYFKFISVPRSKPSDCNFGAPFKNMGSPLFTFEAGLGTTKTDTDVVAYKPIGVNCLPCTSLCSRLYCDQGCKAATKLYQVTLDGLDLPDYQRVNVSSTNATGIMAATYFVHVKGITGSGISVTSTSNGVTIDTSDPIIDILYHVDVSVSNMNKVYRQGQDKYIAARWDAYDKESQIAEFEWGIGRNPFTTDIQPYRSVGLQRMGISDDLGGILHDNSTYFITLRVTNGAGGKTINASLGVLVYLPKNISGLTIVNATCRRPYQNQIIIRDVTVCQDQDGTGINWLNEITQEANDQVIYYVVGSNPWTADDIIPKLQIAAKEIDRAGKFESGKVKVEEGHIIMEPYGIVNISDARQVYDTKRPISNTFHMEPGRLLYSSLEKCQPGDICNIVASSTALILRSTDIIKPANEGCKLLIANSETTIHVHVYARGGLNNGKTLACGTLADTDVKETYVSDASVKFKPYIVDPESTTDQTDRQLRHRLGSWSGVSFFVNSIGEALDGSLTIALSTSDINFSSSNLTLLFWHSDLSKWMKAEKYCEHGQASDRTLGKQGDIKISVCSLPPVKNSPGPMKQLQRISQYNGQIQFALTEVSNVFINTAPHITSTNKLKIKENSAKLEFQLVAVDEEADPFVFLIVNDETFDSRRAALTPEGLLTYQPCPYCNGNYVIELEVVENRTDGEIALSSTQSLIIEVTPVNDNPVAFLGHKGDYKAPYRTYGIDVTVEQMTEWTEPRFDPLRLLIGAYDYDLNDDLTFSIVNNTNGTIQKSDSIKKVFFEFQNCSLPYSQRSQKWLQVFHDVEKHIQFPCDFPRLALPVDKMQWLFQPLTYTPKRNEYGTELIQVMVYDQERAFSDVVNIHIHVLENKCQHGGTCNGDEVNDTDCKSIVRSNGFQGYKCTCLQGYNGDYCENEINECLSSPCRPGYTCIDNVGSFICYCDPKSSCSDYPWWVWLIVAISVLLAFIAIPIVLCLVKKRIKKKTTPVEEWQMKVIGRHIQRISKQQRRRSESDLNMVQTVNPLYCDTQSTIDEARRVVGYLTSIKTQAVERSNVRYNNGFYAEDWPIDMMNKQLARPKQSTQRSPTYPKEDY</sequence>
<dbReference type="InterPro" id="IPR001881">
    <property type="entry name" value="EGF-like_Ca-bd_dom"/>
</dbReference>